<dbReference type="InterPro" id="IPR050475">
    <property type="entry name" value="Prenyltransferase_related"/>
</dbReference>
<name>A0A956RR59_UNCEI</name>
<evidence type="ECO:0000256" key="3">
    <source>
        <dbReference type="ARBA" id="ARBA00022989"/>
    </source>
</evidence>
<accession>A0A956RR59</accession>
<dbReference type="GO" id="GO:0016020">
    <property type="term" value="C:membrane"/>
    <property type="evidence" value="ECO:0007669"/>
    <property type="project" value="UniProtKB-SubCell"/>
</dbReference>
<dbReference type="InterPro" id="IPR044878">
    <property type="entry name" value="UbiA_sf"/>
</dbReference>
<feature type="transmembrane region" description="Helical" evidence="5">
    <location>
        <begin position="42"/>
        <end position="62"/>
    </location>
</feature>
<dbReference type="InterPro" id="IPR000537">
    <property type="entry name" value="UbiA_prenyltransferase"/>
</dbReference>
<proteinExistence type="predicted"/>
<dbReference type="AlphaFoldDB" id="A0A956RR59"/>
<keyword evidence="3 5" id="KW-1133">Transmembrane helix</keyword>
<evidence type="ECO:0000256" key="5">
    <source>
        <dbReference type="SAM" id="Phobius"/>
    </source>
</evidence>
<evidence type="ECO:0000256" key="2">
    <source>
        <dbReference type="ARBA" id="ARBA00022692"/>
    </source>
</evidence>
<feature type="transmembrane region" description="Helical" evidence="5">
    <location>
        <begin position="117"/>
        <end position="140"/>
    </location>
</feature>
<dbReference type="Proteomes" id="UP000697710">
    <property type="component" value="Unassembled WGS sequence"/>
</dbReference>
<comment type="subcellular location">
    <subcellularLocation>
        <location evidence="1">Membrane</location>
        <topology evidence="1">Multi-pass membrane protein</topology>
    </subcellularLocation>
</comment>
<dbReference type="PANTHER" id="PTHR42723">
    <property type="entry name" value="CHLOROPHYLL SYNTHASE"/>
    <property type="match status" value="1"/>
</dbReference>
<reference evidence="6" key="1">
    <citation type="submission" date="2020-04" db="EMBL/GenBank/DDBJ databases">
        <authorList>
            <person name="Zhang T."/>
        </authorList>
    </citation>
    <scope>NUCLEOTIDE SEQUENCE</scope>
    <source>
        <strain evidence="6">HKST-UBA01</strain>
    </source>
</reference>
<feature type="non-terminal residue" evidence="6">
    <location>
        <position position="1"/>
    </location>
</feature>
<dbReference type="EMBL" id="JAGQHR010000334">
    <property type="protein sequence ID" value="MCA9728249.1"/>
    <property type="molecule type" value="Genomic_DNA"/>
</dbReference>
<evidence type="ECO:0000313" key="7">
    <source>
        <dbReference type="Proteomes" id="UP000697710"/>
    </source>
</evidence>
<dbReference type="PANTHER" id="PTHR42723:SF1">
    <property type="entry name" value="CHLOROPHYLL SYNTHASE, CHLOROPLASTIC"/>
    <property type="match status" value="1"/>
</dbReference>
<reference evidence="6" key="2">
    <citation type="journal article" date="2021" name="Microbiome">
        <title>Successional dynamics and alternative stable states in a saline activated sludge microbial community over 9 years.</title>
        <authorList>
            <person name="Wang Y."/>
            <person name="Ye J."/>
            <person name="Ju F."/>
            <person name="Liu L."/>
            <person name="Boyd J.A."/>
            <person name="Deng Y."/>
            <person name="Parks D.H."/>
            <person name="Jiang X."/>
            <person name="Yin X."/>
            <person name="Woodcroft B.J."/>
            <person name="Tyson G.W."/>
            <person name="Hugenholtz P."/>
            <person name="Polz M.F."/>
            <person name="Zhang T."/>
        </authorList>
    </citation>
    <scope>NUCLEOTIDE SEQUENCE</scope>
    <source>
        <strain evidence="6">HKST-UBA01</strain>
    </source>
</reference>
<organism evidence="6 7">
    <name type="scientific">Eiseniibacteriota bacterium</name>
    <dbReference type="NCBI Taxonomy" id="2212470"/>
    <lineage>
        <taxon>Bacteria</taxon>
        <taxon>Candidatus Eiseniibacteriota</taxon>
    </lineage>
</organism>
<dbReference type="GO" id="GO:0016765">
    <property type="term" value="F:transferase activity, transferring alkyl or aryl (other than methyl) groups"/>
    <property type="evidence" value="ECO:0007669"/>
    <property type="project" value="InterPro"/>
</dbReference>
<evidence type="ECO:0000256" key="4">
    <source>
        <dbReference type="ARBA" id="ARBA00023136"/>
    </source>
</evidence>
<evidence type="ECO:0000313" key="6">
    <source>
        <dbReference type="EMBL" id="MCA9728249.1"/>
    </source>
</evidence>
<feature type="transmembrane region" description="Helical" evidence="5">
    <location>
        <begin position="187"/>
        <end position="206"/>
    </location>
</feature>
<feature type="transmembrane region" description="Helical" evidence="5">
    <location>
        <begin position="146"/>
        <end position="167"/>
    </location>
</feature>
<dbReference type="Pfam" id="PF01040">
    <property type="entry name" value="UbiA"/>
    <property type="match status" value="1"/>
</dbReference>
<feature type="transmembrane region" description="Helical" evidence="5">
    <location>
        <begin position="74"/>
        <end position="91"/>
    </location>
</feature>
<evidence type="ECO:0000256" key="1">
    <source>
        <dbReference type="ARBA" id="ARBA00004141"/>
    </source>
</evidence>
<dbReference type="Gene3D" id="1.10.357.140">
    <property type="entry name" value="UbiA prenyltransferase"/>
    <property type="match status" value="1"/>
</dbReference>
<gene>
    <name evidence="6" type="ORF">KC729_11240</name>
</gene>
<keyword evidence="2 5" id="KW-0812">Transmembrane</keyword>
<keyword evidence="4 5" id="KW-0472">Membrane</keyword>
<protein>
    <submittedName>
        <fullName evidence="6">UbiA family prenyltransferase</fullName>
    </submittedName>
</protein>
<comment type="caution">
    <text evidence="6">The sequence shown here is derived from an EMBL/GenBank/DDBJ whole genome shotgun (WGS) entry which is preliminary data.</text>
</comment>
<feature type="transmembrane region" description="Helical" evidence="5">
    <location>
        <begin position="6"/>
        <end position="30"/>
    </location>
</feature>
<sequence>FYVLALGLALLVNLECFFLASAAAVLTVVYSVPPLRTKSNAILANLTIAIPRGVLLKVAGWSTVRSVTEVGGEAWYIGLIFGTFLLGASTTKDFADMKGDLAGGCITLPIKYGPRRAAWMISPFFVIPFLLIPLGVHLGVLTGVPWMLDIMGVGLACWGAYTVYLILRDPEELARTENHISWRHMYMMMFGAQIAFILSYLLKYAIGKGA</sequence>